<comment type="caution">
    <text evidence="1">The sequence shown here is derived from an EMBL/GenBank/DDBJ whole genome shotgun (WGS) entry which is preliminary data.</text>
</comment>
<dbReference type="Proteomes" id="UP001305779">
    <property type="component" value="Unassembled WGS sequence"/>
</dbReference>
<reference evidence="1 2" key="1">
    <citation type="journal article" date="2023" name="G3 (Bethesda)">
        <title>A chromosome-level genome assembly of Zasmidium syzygii isolated from banana leaves.</title>
        <authorList>
            <person name="van Westerhoven A.C."/>
            <person name="Mehrabi R."/>
            <person name="Talebi R."/>
            <person name="Steentjes M.B.F."/>
            <person name="Corcolon B."/>
            <person name="Chong P.A."/>
            <person name="Kema G.H.J."/>
            <person name="Seidl M.F."/>
        </authorList>
    </citation>
    <scope>NUCLEOTIDE SEQUENCE [LARGE SCALE GENOMIC DNA]</scope>
    <source>
        <strain evidence="1 2">P124</strain>
    </source>
</reference>
<protein>
    <submittedName>
        <fullName evidence="1">Uncharacterized protein</fullName>
    </submittedName>
</protein>
<organism evidence="1 2">
    <name type="scientific">Zasmidium cellare</name>
    <name type="common">Wine cellar mold</name>
    <name type="synonym">Racodium cellare</name>
    <dbReference type="NCBI Taxonomy" id="395010"/>
    <lineage>
        <taxon>Eukaryota</taxon>
        <taxon>Fungi</taxon>
        <taxon>Dikarya</taxon>
        <taxon>Ascomycota</taxon>
        <taxon>Pezizomycotina</taxon>
        <taxon>Dothideomycetes</taxon>
        <taxon>Dothideomycetidae</taxon>
        <taxon>Mycosphaerellales</taxon>
        <taxon>Mycosphaerellaceae</taxon>
        <taxon>Zasmidium</taxon>
    </lineage>
</organism>
<accession>A0ABR0ESE9</accession>
<dbReference type="EMBL" id="JAXOVC010000003">
    <property type="protein sequence ID" value="KAK4503768.1"/>
    <property type="molecule type" value="Genomic_DNA"/>
</dbReference>
<evidence type="ECO:0000313" key="1">
    <source>
        <dbReference type="EMBL" id="KAK4503768.1"/>
    </source>
</evidence>
<proteinExistence type="predicted"/>
<keyword evidence="2" id="KW-1185">Reference proteome</keyword>
<evidence type="ECO:0000313" key="2">
    <source>
        <dbReference type="Proteomes" id="UP001305779"/>
    </source>
</evidence>
<gene>
    <name evidence="1" type="ORF">PRZ48_004683</name>
</gene>
<sequence>MADILLEKNDEAYARVEEVIDTIAFKLRLRHIKLDQTLAPRNDALGTSGPALIGSVTRVTPHAFGIFAVQDHVHLYCRTTMRLQLFEEHLKEMLGLENLDVNGQDIKITIPHEQLARIGLALPNSLNLVFAHMGFEDFDTLSEGEQLPFSRLAGLLQDPLAALHLSSMYRELYLQVRDWAHRVGIVSPMGCMVTEQDLLKYYTTGFLAHIEDVRGIVSSPMDGYELFYKSVMLPVSTHHLDNS</sequence>
<name>A0ABR0ESE9_ZASCE</name>